<dbReference type="Gene3D" id="3.60.10.10">
    <property type="entry name" value="Endonuclease/exonuclease/phosphatase"/>
    <property type="match status" value="1"/>
</dbReference>
<accession>A0ABQ6LF72</accession>
<dbReference type="InterPro" id="IPR036415">
    <property type="entry name" value="Lamin_tail_dom_sf"/>
</dbReference>
<organism evidence="3 4">
    <name type="scientific">Paralimibaculum aggregatum</name>
    <dbReference type="NCBI Taxonomy" id="3036245"/>
    <lineage>
        <taxon>Bacteria</taxon>
        <taxon>Pseudomonadati</taxon>
        <taxon>Pseudomonadota</taxon>
        <taxon>Alphaproteobacteria</taxon>
        <taxon>Rhodobacterales</taxon>
        <taxon>Paracoccaceae</taxon>
        <taxon>Paralimibaculum</taxon>
    </lineage>
</organism>
<name>A0ABQ6LF72_9RHOB</name>
<dbReference type="CDD" id="cd04486">
    <property type="entry name" value="YhcR_OBF_like"/>
    <property type="match status" value="1"/>
</dbReference>
<feature type="domain" description="LTD" evidence="2">
    <location>
        <begin position="220"/>
        <end position="344"/>
    </location>
</feature>
<dbReference type="Gene3D" id="2.60.40.1260">
    <property type="entry name" value="Lamin Tail domain"/>
    <property type="match status" value="1"/>
</dbReference>
<evidence type="ECO:0000313" key="4">
    <source>
        <dbReference type="Proteomes" id="UP001239909"/>
    </source>
</evidence>
<evidence type="ECO:0000256" key="1">
    <source>
        <dbReference type="SAM" id="MobiDB-lite"/>
    </source>
</evidence>
<evidence type="ECO:0000259" key="2">
    <source>
        <dbReference type="PROSITE" id="PS51841"/>
    </source>
</evidence>
<sequence length="1133" mass="117121">MAIIAFDLVNGTSQNRTSRTITPDNSGSNGAFAGSIFDVFGITDRTINFDFADDSAGSFASDTFGFVATGDTAPFFGVEDLDNGDNAGGTGTAVWVFDISGATSLTDITIDFAAMGDFEAGDNGHSFTASIDGGSAVTLFDIDSDESIAFGYTMEGGATVTLNDPLTVNGTGLANVIPNSFTTFSSSALSGMSGSTLTITYEAGANNGGSEAFGFREIVVNGTEGAPAPGNIVITEIMQNPKAVLDADGEWFEITNTGGTAVDINGWTIRDDGSDSHVIDNGGPLLVAPGAYVVLGSKDDGNINGGVAVDYAYAGFTLANGADEIILVDGTGTEIDRVAYDGGTAFPDPDGASMELNDPTNDNSLAANWAEATAIFGDGDLGTPGAANGGSTDGGTPTARFIHEIQGAGAVSPELGNVVTVTAVVTADFQDAADSDFNGFFLQEETADEDADPLTSEGIFVFEGANAVDVNVGDLVTVTGTVSEFAGETQISGVTSVTVDAAPGIGAVTPAIIGHAADDGLVAGTTTNADGNTIADYEAYEGMLVTVPETLTVSDLFTLGRYNEVSLTAGGRIANFTQENAPSVADYAQWVLDTARRGLLIDDPFNDDGAQNSDPVYPQGGGLDADVPRVLRSGDTVTGLTGVITYRDPSSFEGENYRLIPTEEPVFTAANPRDATPSVSESDYKVASFNVLNYFNGNGLGGGFPTSRGASNADEFDRQRDKIIDAIATIDADVVGLIEIENDGFGTNSAIADLVAGLNLVSSRSYAFVDPGTSGVGTDEIAVGFIYDTSTTSLSGAAEILDKADDARFDSDNQRASLAQTFSETASGESFTAVVNHFKSKGSSAGNPGDADIGDGQAASNGTRTDAAEALVDWLATDPTGSGDEDFLILGDLNAYFMEDPIQAILEGADDIVSTADDFTSLVDAGDYSYAFPVGLDSVNYVQVFGTLDYALANSSLLGQVTSAEAWHINADEPAVLDYNTDFTSAAQDVFLYNDDPFRSSDHDPIVVGLDLGGAATVNMVAGTAGNDALTGTDGADLIIGNGGGLDRMRGMGTGDGDIFDLSAIRADSGRNVVRIHDYEEGETIRGFLREDIDQVRSFGDTLYLSFSDDRDLVVLTGTNDIEQVVFEDLPIA</sequence>
<evidence type="ECO:0000313" key="3">
    <source>
        <dbReference type="EMBL" id="GMG81026.1"/>
    </source>
</evidence>
<gene>
    <name evidence="3" type="ORF">LNKW23_02380</name>
</gene>
<comment type="caution">
    <text evidence="3">The sequence shown here is derived from an EMBL/GenBank/DDBJ whole genome shotgun (WGS) entry which is preliminary data.</text>
</comment>
<protein>
    <recommendedName>
        <fullName evidence="2">LTD domain-containing protein</fullName>
    </recommendedName>
</protein>
<dbReference type="Pfam" id="PF00932">
    <property type="entry name" value="LTD"/>
    <property type="match status" value="1"/>
</dbReference>
<dbReference type="InterPro" id="IPR047971">
    <property type="entry name" value="ExeM-like"/>
</dbReference>
<keyword evidence="4" id="KW-1185">Reference proteome</keyword>
<dbReference type="CDD" id="cd10283">
    <property type="entry name" value="MnuA_DNase1-like"/>
    <property type="match status" value="1"/>
</dbReference>
<reference evidence="3 4" key="1">
    <citation type="submission" date="2023-04" db="EMBL/GenBank/DDBJ databases">
        <title>Marinoamorphus aggregata gen. nov., sp. Nov., isolate from tissue of brittle star Ophioplocus japonicus.</title>
        <authorList>
            <person name="Kawano K."/>
            <person name="Sawayama S."/>
            <person name="Nakagawa S."/>
        </authorList>
    </citation>
    <scope>NUCLEOTIDE SEQUENCE [LARGE SCALE GENOMIC DNA]</scope>
    <source>
        <strain evidence="3 4">NKW23</strain>
    </source>
</reference>
<dbReference type="InterPro" id="IPR005135">
    <property type="entry name" value="Endo/exonuclease/phosphatase"/>
</dbReference>
<dbReference type="PANTHER" id="PTHR42834">
    <property type="entry name" value="ENDONUCLEASE/EXONUCLEASE/PHOSPHATASE FAMILY PROTEIN (AFU_ORTHOLOGUE AFUA_3G09210)"/>
    <property type="match status" value="1"/>
</dbReference>
<dbReference type="EMBL" id="BSYI01000001">
    <property type="protein sequence ID" value="GMG81026.1"/>
    <property type="molecule type" value="Genomic_DNA"/>
</dbReference>
<proteinExistence type="predicted"/>
<dbReference type="SUPFAM" id="SSF74853">
    <property type="entry name" value="Lamin A/C globular tail domain"/>
    <property type="match status" value="1"/>
</dbReference>
<dbReference type="PROSITE" id="PS51841">
    <property type="entry name" value="LTD"/>
    <property type="match status" value="1"/>
</dbReference>
<dbReference type="InterPro" id="IPR036691">
    <property type="entry name" value="Endo/exonu/phosph_ase_sf"/>
</dbReference>
<dbReference type="Proteomes" id="UP001239909">
    <property type="component" value="Unassembled WGS sequence"/>
</dbReference>
<dbReference type="SUPFAM" id="SSF56219">
    <property type="entry name" value="DNase I-like"/>
    <property type="match status" value="1"/>
</dbReference>
<feature type="region of interest" description="Disordered" evidence="1">
    <location>
        <begin position="842"/>
        <end position="862"/>
    </location>
</feature>
<dbReference type="NCBIfam" id="NF033681">
    <property type="entry name" value="ExeM_NucH_DNase"/>
    <property type="match status" value="1"/>
</dbReference>
<dbReference type="PANTHER" id="PTHR42834:SF1">
    <property type="entry name" value="ENDONUCLEASE_EXONUCLEASE_PHOSPHATASE FAMILY PROTEIN (AFU_ORTHOLOGUE AFUA_3G09210)"/>
    <property type="match status" value="1"/>
</dbReference>
<dbReference type="Pfam" id="PF03372">
    <property type="entry name" value="Exo_endo_phos"/>
    <property type="match status" value="1"/>
</dbReference>
<dbReference type="InterPro" id="IPR001322">
    <property type="entry name" value="Lamin_tail_dom"/>
</dbReference>
<dbReference type="RefSeq" id="WP_285669642.1">
    <property type="nucleotide sequence ID" value="NZ_BSYI01000001.1"/>
</dbReference>